<keyword evidence="1" id="KW-0472">Membrane</keyword>
<evidence type="ECO:0000259" key="2">
    <source>
        <dbReference type="PROSITE" id="PS50109"/>
    </source>
</evidence>
<dbReference type="AlphaFoldDB" id="A0A932A8Y3"/>
<dbReference type="SMART" id="SM00387">
    <property type="entry name" value="HATPase_c"/>
    <property type="match status" value="1"/>
</dbReference>
<dbReference type="Pfam" id="PF06580">
    <property type="entry name" value="His_kinase"/>
    <property type="match status" value="1"/>
</dbReference>
<evidence type="ECO:0000313" key="3">
    <source>
        <dbReference type="EMBL" id="MBI2677784.1"/>
    </source>
</evidence>
<dbReference type="Gene3D" id="3.30.565.10">
    <property type="entry name" value="Histidine kinase-like ATPase, C-terminal domain"/>
    <property type="match status" value="1"/>
</dbReference>
<gene>
    <name evidence="3" type="ORF">HYX28_03290</name>
</gene>
<feature type="transmembrane region" description="Helical" evidence="1">
    <location>
        <begin position="195"/>
        <end position="216"/>
    </location>
</feature>
<dbReference type="InterPro" id="IPR050640">
    <property type="entry name" value="Bact_2-comp_sensor_kinase"/>
</dbReference>
<feature type="domain" description="Histidine kinase" evidence="2">
    <location>
        <begin position="333"/>
        <end position="430"/>
    </location>
</feature>
<keyword evidence="1" id="KW-1133">Transmembrane helix</keyword>
<dbReference type="InterPro" id="IPR005467">
    <property type="entry name" value="His_kinase_dom"/>
</dbReference>
<dbReference type="PROSITE" id="PS50109">
    <property type="entry name" value="HIS_KIN"/>
    <property type="match status" value="1"/>
</dbReference>
<dbReference type="GO" id="GO:0000155">
    <property type="term" value="F:phosphorelay sensor kinase activity"/>
    <property type="evidence" value="ECO:0007669"/>
    <property type="project" value="InterPro"/>
</dbReference>
<organism evidence="3 4">
    <name type="scientific">Candidatus Korobacter versatilis</name>
    <dbReference type="NCBI Taxonomy" id="658062"/>
    <lineage>
        <taxon>Bacteria</taxon>
        <taxon>Pseudomonadati</taxon>
        <taxon>Acidobacteriota</taxon>
        <taxon>Terriglobia</taxon>
        <taxon>Terriglobales</taxon>
        <taxon>Candidatus Korobacteraceae</taxon>
        <taxon>Candidatus Korobacter</taxon>
    </lineage>
</organism>
<feature type="transmembrane region" description="Helical" evidence="1">
    <location>
        <begin position="77"/>
        <end position="102"/>
    </location>
</feature>
<dbReference type="SUPFAM" id="SSF55874">
    <property type="entry name" value="ATPase domain of HSP90 chaperone/DNA topoisomerase II/histidine kinase"/>
    <property type="match status" value="1"/>
</dbReference>
<dbReference type="EMBL" id="JACPNR010000004">
    <property type="protein sequence ID" value="MBI2677784.1"/>
    <property type="molecule type" value="Genomic_DNA"/>
</dbReference>
<feature type="transmembrane region" description="Helical" evidence="1">
    <location>
        <begin position="157"/>
        <end position="175"/>
    </location>
</feature>
<comment type="caution">
    <text evidence="3">The sequence shown here is derived from an EMBL/GenBank/DDBJ whole genome shotgun (WGS) entry which is preliminary data.</text>
</comment>
<dbReference type="PANTHER" id="PTHR34220:SF7">
    <property type="entry name" value="SENSOR HISTIDINE KINASE YPDA"/>
    <property type="match status" value="1"/>
</dbReference>
<reference evidence="3" key="1">
    <citation type="submission" date="2020-07" db="EMBL/GenBank/DDBJ databases">
        <title>Huge and variable diversity of episymbiotic CPR bacteria and DPANN archaea in groundwater ecosystems.</title>
        <authorList>
            <person name="He C.Y."/>
            <person name="Keren R."/>
            <person name="Whittaker M."/>
            <person name="Farag I.F."/>
            <person name="Doudna J."/>
            <person name="Cate J.H.D."/>
            <person name="Banfield J.F."/>
        </authorList>
    </citation>
    <scope>NUCLEOTIDE SEQUENCE</scope>
    <source>
        <strain evidence="3">NC_groundwater_580_Pr5_B-0.1um_64_19</strain>
    </source>
</reference>
<dbReference type="GO" id="GO:0016020">
    <property type="term" value="C:membrane"/>
    <property type="evidence" value="ECO:0007669"/>
    <property type="project" value="InterPro"/>
</dbReference>
<evidence type="ECO:0000313" key="4">
    <source>
        <dbReference type="Proteomes" id="UP000779809"/>
    </source>
</evidence>
<protein>
    <submittedName>
        <fullName evidence="3">Histidine kinase</fullName>
    </submittedName>
</protein>
<feature type="transmembrane region" description="Helical" evidence="1">
    <location>
        <begin position="45"/>
        <end position="65"/>
    </location>
</feature>
<keyword evidence="1" id="KW-0812">Transmembrane</keyword>
<dbReference type="Pfam" id="PF02518">
    <property type="entry name" value="HATPase_c"/>
    <property type="match status" value="1"/>
</dbReference>
<keyword evidence="3" id="KW-0808">Transferase</keyword>
<proteinExistence type="predicted"/>
<dbReference type="InterPro" id="IPR003594">
    <property type="entry name" value="HATPase_dom"/>
</dbReference>
<dbReference type="PANTHER" id="PTHR34220">
    <property type="entry name" value="SENSOR HISTIDINE KINASE YPDA"/>
    <property type="match status" value="1"/>
</dbReference>
<name>A0A932A8Y3_9BACT</name>
<evidence type="ECO:0000256" key="1">
    <source>
        <dbReference type="SAM" id="Phobius"/>
    </source>
</evidence>
<feature type="transmembrane region" description="Helical" evidence="1">
    <location>
        <begin position="108"/>
        <end position="127"/>
    </location>
</feature>
<accession>A0A932A8Y3</accession>
<sequence>MDQKLILITLLVKLGVAAAVASAVGRSKEFKRLLFREDRTFGQTVGFITFMAVPIGLGIIVRQNVKNFLAADISFESVMLMGVMGGPLAGALFGVLVGAPALFNHEYLAAPFFAAVGFLCGMLRNFATDHEEIWSFSPFLDISVYRWIKRNTRKPRLDWQTSFFLVIIALTFAQQQIGRSFPGMLFYLDSPPGQWLVTLAEYATAIAVVAIPLKIWNLTRIEMKLEEQERLLLMARMEALQSQINPHFLFNTLNSISSLTRVDPETARDMIVKLANILRRILSRNEAFVQLREEVEFIDDYLDIEVVRFGRDKLRVTKELDPASLDVVVPAMILQPIVENAIKHGLAPKVEGGSITVRSSLRGERVMIEVEDDGVGVSPTGTAATSQSGIGMANVAERLKVLYGESAGLTIGERDGQGGTRVTLDFPVLEQLDSGPVANAATVIYETRSSTVR</sequence>
<dbReference type="InterPro" id="IPR010559">
    <property type="entry name" value="Sig_transdc_His_kin_internal"/>
</dbReference>
<keyword evidence="3" id="KW-0418">Kinase</keyword>
<dbReference type="InterPro" id="IPR036890">
    <property type="entry name" value="HATPase_C_sf"/>
</dbReference>
<dbReference type="Proteomes" id="UP000779809">
    <property type="component" value="Unassembled WGS sequence"/>
</dbReference>